<comment type="caution">
    <text evidence="2">The sequence shown here is derived from an EMBL/GenBank/DDBJ whole genome shotgun (WGS) entry which is preliminary data.</text>
</comment>
<accession>A0A2T3Y1Z5</accession>
<reference evidence="2 3" key="1">
    <citation type="submission" date="2018-03" db="EMBL/GenBank/DDBJ databases">
        <title>Whole genome analyses suggest that Burkholderia sensu lato contains two further novel genera in the rhizoxinica-symbiotica group Mycetohabitans gen. nov., and Trinickia gen. nov.: implications for the evolution of diazotrophy and nodulation in the Burkholderiaceae.</title>
        <authorList>
            <person name="Estrada De Los Santos P."/>
            <person name="Palmer M."/>
            <person name="Chavez-Ramirez B."/>
            <person name="Steenkamp E.T."/>
            <person name="Hirsch A.M."/>
            <person name="Manyaka P."/>
            <person name="Maluk M."/>
            <person name="Lafos M."/>
            <person name="Crook M."/>
            <person name="Gross E."/>
            <person name="Simon M.F."/>
            <person name="Bueno Dos Reis Junior F."/>
            <person name="Poole P.S."/>
            <person name="Venter S.N."/>
            <person name="James E.K."/>
        </authorList>
    </citation>
    <scope>NUCLEOTIDE SEQUENCE [LARGE SCALE GENOMIC DNA]</scope>
    <source>
        <strain evidence="2 3">JPY-366</strain>
    </source>
</reference>
<dbReference type="EMBL" id="PYUC01000001">
    <property type="protein sequence ID" value="PTB22769.1"/>
    <property type="molecule type" value="Genomic_DNA"/>
</dbReference>
<dbReference type="RefSeq" id="WP_107149155.1">
    <property type="nucleotide sequence ID" value="NZ_PYUC01000001.1"/>
</dbReference>
<gene>
    <name evidence="2" type="ORF">C9I57_03200</name>
</gene>
<dbReference type="PANTHER" id="PTHR43689">
    <property type="entry name" value="HYDROLASE"/>
    <property type="match status" value="1"/>
</dbReference>
<dbReference type="Gene3D" id="3.40.50.1820">
    <property type="entry name" value="alpha/beta hydrolase"/>
    <property type="match status" value="1"/>
</dbReference>
<feature type="domain" description="AB hydrolase-1" evidence="1">
    <location>
        <begin position="25"/>
        <end position="244"/>
    </location>
</feature>
<dbReference type="Proteomes" id="UP000240638">
    <property type="component" value="Unassembled WGS sequence"/>
</dbReference>
<dbReference type="PANTHER" id="PTHR43689:SF8">
    <property type="entry name" value="ALPHA_BETA-HYDROLASES SUPERFAMILY PROTEIN"/>
    <property type="match status" value="1"/>
</dbReference>
<dbReference type="Pfam" id="PF12697">
    <property type="entry name" value="Abhydrolase_6"/>
    <property type="match status" value="1"/>
</dbReference>
<protein>
    <submittedName>
        <fullName evidence="2">Alpha/beta hydrolase</fullName>
    </submittedName>
</protein>
<proteinExistence type="predicted"/>
<dbReference type="InterPro" id="IPR000073">
    <property type="entry name" value="AB_hydrolase_1"/>
</dbReference>
<dbReference type="GO" id="GO:0016787">
    <property type="term" value="F:hydrolase activity"/>
    <property type="evidence" value="ECO:0007669"/>
    <property type="project" value="UniProtKB-KW"/>
</dbReference>
<organism evidence="2 3">
    <name type="scientific">Trinickia symbiotica</name>
    <dbReference type="NCBI Taxonomy" id="863227"/>
    <lineage>
        <taxon>Bacteria</taxon>
        <taxon>Pseudomonadati</taxon>
        <taxon>Pseudomonadota</taxon>
        <taxon>Betaproteobacteria</taxon>
        <taxon>Burkholderiales</taxon>
        <taxon>Burkholderiaceae</taxon>
        <taxon>Trinickia</taxon>
    </lineage>
</organism>
<evidence type="ECO:0000313" key="2">
    <source>
        <dbReference type="EMBL" id="PTB22769.1"/>
    </source>
</evidence>
<evidence type="ECO:0000259" key="1">
    <source>
        <dbReference type="Pfam" id="PF12697"/>
    </source>
</evidence>
<keyword evidence="2" id="KW-0378">Hydrolase</keyword>
<dbReference type="InterPro" id="IPR029058">
    <property type="entry name" value="AB_hydrolase_fold"/>
</dbReference>
<dbReference type="SUPFAM" id="SSF53474">
    <property type="entry name" value="alpha/beta-Hydrolases"/>
    <property type="match status" value="1"/>
</dbReference>
<dbReference type="AlphaFoldDB" id="A0A2T3Y1Z5"/>
<name>A0A2T3Y1Z5_9BURK</name>
<sequence>MNELDIADGTIAYLKIDGDPALPHLVFLHEGLGCTAMWGDFPQRLCEASGCPGLVYDRLGYGRSSALPPPWSADYLHTAATRDLPQVVDSLLPAEASLIVFGHSDGGSIALIYGAIRPERLLGIVTEAAHVFVEEVTLAAIRDAVAAYEAGKLANLTRYHGAKTEQVFRGWSDTWLDPRFATWNIEALLPRIEVPLLAMQGELDRYGTALQLQSIAGQTAGSARAALLPGCGHTPHKECPEAVLSVTVDFIRSATKGTPLDRRAV</sequence>
<evidence type="ECO:0000313" key="3">
    <source>
        <dbReference type="Proteomes" id="UP000240638"/>
    </source>
</evidence>